<proteinExistence type="predicted"/>
<comment type="caution">
    <text evidence="1">The sequence shown here is derived from an EMBL/GenBank/DDBJ whole genome shotgun (WGS) entry which is preliminary data.</text>
</comment>
<dbReference type="EMBL" id="SOBT01000008">
    <property type="protein sequence ID" value="TDU31761.1"/>
    <property type="molecule type" value="Genomic_DNA"/>
</dbReference>
<gene>
    <name evidence="1" type="ORF">DFR24_1142</name>
</gene>
<accession>A0A4R7PDZ4</accession>
<evidence type="ECO:0000313" key="1">
    <source>
        <dbReference type="EMBL" id="TDU31761.1"/>
    </source>
</evidence>
<sequence>MPNTTVRSSMIPGRFHSYLIGGNACNTFALGDVGSADDFFLVGAEPRDESIHPVLTGNFLDAEGKVLFRLVRNVLEVNTRECSKVVTGHSGYEIRDAAGTAILKVSTESQRLADGAPETFVTTIAGKFYDIGGRTEFEAKAGSADEKAGPGLKAVFGLSGFGAFGLVNKMSETETDIAKAVLQSGGANHRVLTGPISGQTIELDRTVLWDVQLSKCTINVRSSNVSFVGSKTAFHNCEINFFEGAVVLKNLISHVLREGK</sequence>
<keyword evidence="2" id="KW-1185">Reference proteome</keyword>
<name>A0A4R7PDZ4_9GAMM</name>
<dbReference type="AlphaFoldDB" id="A0A4R7PDZ4"/>
<evidence type="ECO:0000313" key="2">
    <source>
        <dbReference type="Proteomes" id="UP000295341"/>
    </source>
</evidence>
<organism evidence="1 2">
    <name type="scientific">Panacagrimonas perspica</name>
    <dbReference type="NCBI Taxonomy" id="381431"/>
    <lineage>
        <taxon>Bacteria</taxon>
        <taxon>Pseudomonadati</taxon>
        <taxon>Pseudomonadota</taxon>
        <taxon>Gammaproteobacteria</taxon>
        <taxon>Nevskiales</taxon>
        <taxon>Nevskiaceae</taxon>
        <taxon>Panacagrimonas</taxon>
    </lineage>
</organism>
<reference evidence="1 2" key="1">
    <citation type="submission" date="2019-03" db="EMBL/GenBank/DDBJ databases">
        <title>Genomic Encyclopedia of Type Strains, Phase IV (KMG-IV): sequencing the most valuable type-strain genomes for metagenomic binning, comparative biology and taxonomic classification.</title>
        <authorList>
            <person name="Goeker M."/>
        </authorList>
    </citation>
    <scope>NUCLEOTIDE SEQUENCE [LARGE SCALE GENOMIC DNA]</scope>
    <source>
        <strain evidence="1 2">DSM 26377</strain>
    </source>
</reference>
<dbReference type="Proteomes" id="UP000295341">
    <property type="component" value="Unassembled WGS sequence"/>
</dbReference>
<dbReference type="RefSeq" id="WP_133880321.1">
    <property type="nucleotide sequence ID" value="NZ_MWIN01000012.1"/>
</dbReference>
<protein>
    <submittedName>
        <fullName evidence="1">Uncharacterized protein</fullName>
    </submittedName>
</protein>